<dbReference type="Pfam" id="PF02534">
    <property type="entry name" value="T4SS-DNA_transf"/>
    <property type="match status" value="1"/>
</dbReference>
<evidence type="ECO:0000256" key="1">
    <source>
        <dbReference type="ARBA" id="ARBA00004651"/>
    </source>
</evidence>
<keyword evidence="10" id="KW-1185">Reference proteome</keyword>
<dbReference type="Proteomes" id="UP000002774">
    <property type="component" value="Chromosome"/>
</dbReference>
<feature type="transmembrane region" description="Helical" evidence="8">
    <location>
        <begin position="107"/>
        <end position="125"/>
    </location>
</feature>
<gene>
    <name evidence="9" type="ORF">Mucpa_5753</name>
</gene>
<keyword evidence="4 8" id="KW-0812">Transmembrane</keyword>
<name>H1Y5P5_9SPHI</name>
<feature type="transmembrane region" description="Helical" evidence="8">
    <location>
        <begin position="7"/>
        <end position="32"/>
    </location>
</feature>
<dbReference type="STRING" id="714943.Mucpa_5753"/>
<accession>H1Y5P5</accession>
<keyword evidence="6 8" id="KW-0472">Membrane</keyword>
<dbReference type="SUPFAM" id="SSF52540">
    <property type="entry name" value="P-loop containing nucleoside triphosphate hydrolases"/>
    <property type="match status" value="1"/>
</dbReference>
<evidence type="ECO:0000256" key="3">
    <source>
        <dbReference type="ARBA" id="ARBA00022475"/>
    </source>
</evidence>
<feature type="transmembrane region" description="Helical" evidence="8">
    <location>
        <begin position="44"/>
        <end position="60"/>
    </location>
</feature>
<keyword evidence="3" id="KW-1003">Cell membrane</keyword>
<dbReference type="eggNOG" id="COG3505">
    <property type="taxonomic scope" value="Bacteria"/>
</dbReference>
<evidence type="ECO:0000256" key="5">
    <source>
        <dbReference type="ARBA" id="ARBA00022989"/>
    </source>
</evidence>
<evidence type="ECO:0000256" key="7">
    <source>
        <dbReference type="SAM" id="MobiDB-lite"/>
    </source>
</evidence>
<keyword evidence="5 8" id="KW-1133">Transmembrane helix</keyword>
<dbReference type="GO" id="GO:0005886">
    <property type="term" value="C:plasma membrane"/>
    <property type="evidence" value="ECO:0007669"/>
    <property type="project" value="UniProtKB-SubCell"/>
</dbReference>
<protein>
    <submittedName>
        <fullName evidence="9">TRAG family protein</fullName>
    </submittedName>
</protein>
<evidence type="ECO:0000256" key="8">
    <source>
        <dbReference type="SAM" id="Phobius"/>
    </source>
</evidence>
<feature type="compositionally biased region" description="Low complexity" evidence="7">
    <location>
        <begin position="561"/>
        <end position="574"/>
    </location>
</feature>
<dbReference type="OrthoDB" id="9759295at2"/>
<dbReference type="HOGENOM" id="CLU_404299_0_0_10"/>
<proteinExistence type="inferred from homology"/>
<dbReference type="PANTHER" id="PTHR37937">
    <property type="entry name" value="CONJUGATIVE TRANSFER: DNA TRANSPORT"/>
    <property type="match status" value="1"/>
</dbReference>
<feature type="compositionally biased region" description="Acidic residues" evidence="7">
    <location>
        <begin position="654"/>
        <end position="663"/>
    </location>
</feature>
<comment type="similarity">
    <text evidence="2">Belongs to the VirD4/TraG family.</text>
</comment>
<evidence type="ECO:0000256" key="6">
    <source>
        <dbReference type="ARBA" id="ARBA00023136"/>
    </source>
</evidence>
<dbReference type="EMBL" id="CM001403">
    <property type="protein sequence ID" value="EHQ29821.1"/>
    <property type="molecule type" value="Genomic_DNA"/>
</dbReference>
<dbReference type="AlphaFoldDB" id="H1Y5P5"/>
<feature type="region of interest" description="Disordered" evidence="7">
    <location>
        <begin position="561"/>
        <end position="594"/>
    </location>
</feature>
<dbReference type="Gene3D" id="3.40.50.300">
    <property type="entry name" value="P-loop containing nucleotide triphosphate hydrolases"/>
    <property type="match status" value="1"/>
</dbReference>
<comment type="subcellular location">
    <subcellularLocation>
        <location evidence="1">Cell membrane</location>
        <topology evidence="1">Multi-pass membrane protein</topology>
    </subcellularLocation>
</comment>
<dbReference type="InterPro" id="IPR051539">
    <property type="entry name" value="T4SS-coupling_protein"/>
</dbReference>
<reference evidence="9" key="1">
    <citation type="submission" date="2011-09" db="EMBL/GenBank/DDBJ databases">
        <title>The permanent draft genome of Mucilaginibacter paludis DSM 18603.</title>
        <authorList>
            <consortium name="US DOE Joint Genome Institute (JGI-PGF)"/>
            <person name="Lucas S."/>
            <person name="Han J."/>
            <person name="Lapidus A."/>
            <person name="Bruce D."/>
            <person name="Goodwin L."/>
            <person name="Pitluck S."/>
            <person name="Peters L."/>
            <person name="Kyrpides N."/>
            <person name="Mavromatis K."/>
            <person name="Ivanova N."/>
            <person name="Mikhailova N."/>
            <person name="Held B."/>
            <person name="Detter J.C."/>
            <person name="Tapia R."/>
            <person name="Han C."/>
            <person name="Land M."/>
            <person name="Hauser L."/>
            <person name="Markowitz V."/>
            <person name="Cheng J.-F."/>
            <person name="Hugenholtz P."/>
            <person name="Woyke T."/>
            <person name="Wu D."/>
            <person name="Tindall B."/>
            <person name="Brambilla E."/>
            <person name="Klenk H.-P."/>
            <person name="Eisen J.A."/>
        </authorList>
    </citation>
    <scope>NUCLEOTIDE SEQUENCE [LARGE SCALE GENOMIC DNA]</scope>
    <source>
        <strain evidence="9">DSM 18603</strain>
    </source>
</reference>
<evidence type="ECO:0000256" key="4">
    <source>
        <dbReference type="ARBA" id="ARBA00022692"/>
    </source>
</evidence>
<feature type="compositionally biased region" description="Low complexity" evidence="7">
    <location>
        <begin position="582"/>
        <end position="591"/>
    </location>
</feature>
<dbReference type="PANTHER" id="PTHR37937:SF1">
    <property type="entry name" value="CONJUGATIVE TRANSFER: DNA TRANSPORT"/>
    <property type="match status" value="1"/>
</dbReference>
<feature type="compositionally biased region" description="Basic and acidic residues" evidence="7">
    <location>
        <begin position="670"/>
        <end position="680"/>
    </location>
</feature>
<dbReference type="CDD" id="cd01127">
    <property type="entry name" value="TrwB_TraG_TraD_VirD4"/>
    <property type="match status" value="1"/>
</dbReference>
<sequence length="680" mass="76147">MTPIKIVIWHIVKLGLLTAVISWLLNFMLALFPMGFYAINEKNIFAFAIGGCIAYYKLHGSDDIFKRNFSTEIIGKNKLRVIYLLMYGVAAFTSHCCNTWDRTFPMVVSPLLGICAGVLLVAYYYNKHDQAPVKSNQAKSNSNYGEQNQERDDISIMFTGDHVEAPQFTSHGAAHWISDERKNQLTDIKDGEPSFEGLWIGGGFFHHKEGNLVSIAPPGTGKGGALIIPNLLWKRKSYKHSFVVFDPKGTNACITARFQQKQGNKVVIIDPMDLQKANRATHGIASSHFNPLDYIEKDIFNGTSQIANLLIPDDPNGEKFWNQDARNLVQAILMHIMTDAGYIGRRNLVTFYKIMLTGDFNELFEGMILNDTLDGAVSDFASGFTNMMLKSEQTFTSVRSVANGSIKWLSNPSLQACMKKSDFDPNDLENGGITLYLCQPIQNKEGFATFSRLIVGFCLRANSKPAAKPKAWVYYLLDEFPTMGIFPEVIESLAYSREYRMRLWIFAQSLSQLDQIYKTEGTHQILGNARVLQAFGVTDQVTQEYISKRIGNKTVKVYTQSTTSGTNTSHSSAYGAGGGSSSSGRSDSTSSNEAYHAQPLIEPNAVQYDPNIITISEWGPMRLSRWQYWQKDKTAGFYLDIFKGRADKNPNIESGEDEIDEPEVQTKMGPDGEKQFTFDQ</sequence>
<dbReference type="InterPro" id="IPR003688">
    <property type="entry name" value="TraG/VirD4"/>
</dbReference>
<organism evidence="9 10">
    <name type="scientific">Mucilaginibacter paludis DSM 18603</name>
    <dbReference type="NCBI Taxonomy" id="714943"/>
    <lineage>
        <taxon>Bacteria</taxon>
        <taxon>Pseudomonadati</taxon>
        <taxon>Bacteroidota</taxon>
        <taxon>Sphingobacteriia</taxon>
        <taxon>Sphingobacteriales</taxon>
        <taxon>Sphingobacteriaceae</taxon>
        <taxon>Mucilaginibacter</taxon>
    </lineage>
</organism>
<evidence type="ECO:0000313" key="10">
    <source>
        <dbReference type="Proteomes" id="UP000002774"/>
    </source>
</evidence>
<feature type="region of interest" description="Disordered" evidence="7">
    <location>
        <begin position="646"/>
        <end position="680"/>
    </location>
</feature>
<dbReference type="InterPro" id="IPR027417">
    <property type="entry name" value="P-loop_NTPase"/>
</dbReference>
<evidence type="ECO:0000256" key="2">
    <source>
        <dbReference type="ARBA" id="ARBA00008806"/>
    </source>
</evidence>
<evidence type="ECO:0000313" key="9">
    <source>
        <dbReference type="EMBL" id="EHQ29821.1"/>
    </source>
</evidence>
<dbReference type="RefSeq" id="WP_008511233.1">
    <property type="nucleotide sequence ID" value="NZ_CM001403.1"/>
</dbReference>